<reference evidence="12 13" key="1">
    <citation type="journal article" date="2016" name="Nat. Commun.">
        <title>Thousands of microbial genomes shed light on interconnected biogeochemical processes in an aquifer system.</title>
        <authorList>
            <person name="Anantharaman K."/>
            <person name="Brown C.T."/>
            <person name="Hug L.A."/>
            <person name="Sharon I."/>
            <person name="Castelle C.J."/>
            <person name="Probst A.J."/>
            <person name="Thomas B.C."/>
            <person name="Singh A."/>
            <person name="Wilkins M.J."/>
            <person name="Karaoz U."/>
            <person name="Brodie E.L."/>
            <person name="Williams K.H."/>
            <person name="Hubbard S.S."/>
            <person name="Banfield J.F."/>
        </authorList>
    </citation>
    <scope>NUCLEOTIDE SEQUENCE [LARGE SCALE GENOMIC DNA]</scope>
</reference>
<evidence type="ECO:0000313" key="12">
    <source>
        <dbReference type="EMBL" id="OHA62361.1"/>
    </source>
</evidence>
<dbReference type="PANTHER" id="PTHR11902">
    <property type="entry name" value="ENOLASE"/>
    <property type="match status" value="1"/>
</dbReference>
<comment type="cofactor">
    <cofactor evidence="1">
        <name>Mg(2+)</name>
        <dbReference type="ChEBI" id="CHEBI:18420"/>
    </cofactor>
</comment>
<dbReference type="SUPFAM" id="SSF54826">
    <property type="entry name" value="Enolase N-terminal domain-like"/>
    <property type="match status" value="1"/>
</dbReference>
<dbReference type="GO" id="GO:0000287">
    <property type="term" value="F:magnesium ion binding"/>
    <property type="evidence" value="ECO:0007669"/>
    <property type="project" value="InterPro"/>
</dbReference>
<keyword evidence="6" id="KW-0964">Secreted</keyword>
<evidence type="ECO:0000256" key="8">
    <source>
        <dbReference type="ARBA" id="ARBA00023152"/>
    </source>
</evidence>
<evidence type="ECO:0000256" key="4">
    <source>
        <dbReference type="ARBA" id="ARBA00012058"/>
    </source>
</evidence>
<name>A0A1G2QR39_9BACT</name>
<dbReference type="InterPro" id="IPR029017">
    <property type="entry name" value="Enolase-like_N"/>
</dbReference>
<dbReference type="GO" id="GO:0004634">
    <property type="term" value="F:phosphopyruvate hydratase activity"/>
    <property type="evidence" value="ECO:0007669"/>
    <property type="project" value="UniProtKB-EC"/>
</dbReference>
<dbReference type="SMART" id="SM01193">
    <property type="entry name" value="Enolase_N"/>
    <property type="match status" value="1"/>
</dbReference>
<dbReference type="InterPro" id="IPR036849">
    <property type="entry name" value="Enolase-like_C_sf"/>
</dbReference>
<accession>A0A1G2QR39</accession>
<dbReference type="STRING" id="1802443.A2117_01605"/>
<dbReference type="InterPro" id="IPR020810">
    <property type="entry name" value="Enolase_C"/>
</dbReference>
<keyword evidence="7" id="KW-0460">Magnesium</keyword>
<gene>
    <name evidence="12" type="ORF">A2117_01605</name>
</gene>
<organism evidence="12 13">
    <name type="scientific">Candidatus Wildermuthbacteria bacterium GWA2_46_15</name>
    <dbReference type="NCBI Taxonomy" id="1802443"/>
    <lineage>
        <taxon>Bacteria</taxon>
        <taxon>Candidatus Wildermuthiibacteriota</taxon>
    </lineage>
</organism>
<dbReference type="Gene3D" id="3.20.20.120">
    <property type="entry name" value="Enolase-like C-terminal domain"/>
    <property type="match status" value="2"/>
</dbReference>
<dbReference type="SMART" id="SM01192">
    <property type="entry name" value="Enolase_C"/>
    <property type="match status" value="1"/>
</dbReference>
<evidence type="ECO:0000256" key="1">
    <source>
        <dbReference type="ARBA" id="ARBA00001946"/>
    </source>
</evidence>
<protein>
    <recommendedName>
        <fullName evidence="5">Enolase</fullName>
        <ecNumber evidence="4">4.2.1.11</ecNumber>
    </recommendedName>
</protein>
<evidence type="ECO:0000256" key="6">
    <source>
        <dbReference type="ARBA" id="ARBA00022525"/>
    </source>
</evidence>
<dbReference type="GO" id="GO:0006096">
    <property type="term" value="P:glycolytic process"/>
    <property type="evidence" value="ECO:0007669"/>
    <property type="project" value="UniProtKB-UniPathway"/>
</dbReference>
<dbReference type="Pfam" id="PF00113">
    <property type="entry name" value="Enolase_C"/>
    <property type="match status" value="2"/>
</dbReference>
<comment type="similarity">
    <text evidence="3">Belongs to the enolase family.</text>
</comment>
<dbReference type="PROSITE" id="PS00164">
    <property type="entry name" value="ENOLASE"/>
    <property type="match status" value="1"/>
</dbReference>
<dbReference type="PANTHER" id="PTHR11902:SF1">
    <property type="entry name" value="ENOLASE"/>
    <property type="match status" value="1"/>
</dbReference>
<dbReference type="Pfam" id="PF03952">
    <property type="entry name" value="Enolase_N"/>
    <property type="match status" value="1"/>
</dbReference>
<feature type="domain" description="Enolase N-terminal" evidence="11">
    <location>
        <begin position="10"/>
        <end position="111"/>
    </location>
</feature>
<evidence type="ECO:0000256" key="7">
    <source>
        <dbReference type="ARBA" id="ARBA00022842"/>
    </source>
</evidence>
<dbReference type="Proteomes" id="UP000179245">
    <property type="component" value="Unassembled WGS sequence"/>
</dbReference>
<dbReference type="InterPro" id="IPR020809">
    <property type="entry name" value="Enolase_CS"/>
</dbReference>
<dbReference type="UniPathway" id="UPA00109">
    <property type="reaction ID" value="UER00187"/>
</dbReference>
<dbReference type="EC" id="4.2.1.11" evidence="4"/>
<dbReference type="InterPro" id="IPR000941">
    <property type="entry name" value="Enolase"/>
</dbReference>
<dbReference type="InterPro" id="IPR020811">
    <property type="entry name" value="Enolase_N"/>
</dbReference>
<feature type="domain" description="Enolase C-terminal TIM barrel" evidence="10">
    <location>
        <begin position="116"/>
        <end position="351"/>
    </location>
</feature>
<dbReference type="SUPFAM" id="SSF51604">
    <property type="entry name" value="Enolase C-terminal domain-like"/>
    <property type="match status" value="1"/>
</dbReference>
<sequence length="351" mass="39103">MQNYKAKFKIDGIKAGEILDSRGQATVEVKMKAEGRETLASIPSGTSVGKYEAPVLKTEKAVLKINQLTSLIIKKKFSSQSEFDQYLKNRTRFANVSLPLSIAFSRAFRTLPRPSKRKMPRLMILAFEGGVHSNSSLQIQEFLMVAGSVKEGLRFYQKLKQTLEKKGIDTDVGLEGGFAPNNLSDSQALEILRSVLPVKTKIGLDFGGSYYRGSRSSLAELMKRFSVFAIEDPFSEDDLKNWRDFYQKYGRERLVIGDDLVVTNIGRLKMALKPKLINAVIVKPNQIGTVSETLDFICEAKQNELAIIISHRSGETNDSFIAELALAVGADFVKFGGLARGERMAKYNQLL</sequence>
<proteinExistence type="inferred from homology"/>
<comment type="pathway">
    <text evidence="2">Carbohydrate degradation; glycolysis; pyruvate from D-glyceraldehyde 3-phosphate: step 4/5.</text>
</comment>
<keyword evidence="8" id="KW-0324">Glycolysis</keyword>
<evidence type="ECO:0000256" key="5">
    <source>
        <dbReference type="ARBA" id="ARBA00017068"/>
    </source>
</evidence>
<evidence type="ECO:0000256" key="2">
    <source>
        <dbReference type="ARBA" id="ARBA00005031"/>
    </source>
</evidence>
<evidence type="ECO:0000259" key="10">
    <source>
        <dbReference type="SMART" id="SM01192"/>
    </source>
</evidence>
<keyword evidence="9" id="KW-0456">Lyase</keyword>
<dbReference type="GO" id="GO:0000015">
    <property type="term" value="C:phosphopyruvate hydratase complex"/>
    <property type="evidence" value="ECO:0007669"/>
    <property type="project" value="InterPro"/>
</dbReference>
<dbReference type="Gene3D" id="3.30.390.10">
    <property type="entry name" value="Enolase-like, N-terminal domain"/>
    <property type="match status" value="1"/>
</dbReference>
<evidence type="ECO:0000313" key="13">
    <source>
        <dbReference type="Proteomes" id="UP000179245"/>
    </source>
</evidence>
<comment type="caution">
    <text evidence="12">The sequence shown here is derived from an EMBL/GenBank/DDBJ whole genome shotgun (WGS) entry which is preliminary data.</text>
</comment>
<evidence type="ECO:0000259" key="11">
    <source>
        <dbReference type="SMART" id="SM01193"/>
    </source>
</evidence>
<evidence type="ECO:0000256" key="3">
    <source>
        <dbReference type="ARBA" id="ARBA00009604"/>
    </source>
</evidence>
<evidence type="ECO:0000256" key="9">
    <source>
        <dbReference type="ARBA" id="ARBA00023239"/>
    </source>
</evidence>
<dbReference type="AlphaFoldDB" id="A0A1G2QR39"/>
<dbReference type="EMBL" id="MHTO01000016">
    <property type="protein sequence ID" value="OHA62361.1"/>
    <property type="molecule type" value="Genomic_DNA"/>
</dbReference>